<feature type="compositionally biased region" description="Basic and acidic residues" evidence="2">
    <location>
        <begin position="895"/>
        <end position="907"/>
    </location>
</feature>
<dbReference type="AlphaFoldDB" id="A0AAU9IZG1"/>
<keyword evidence="1" id="KW-0175">Coiled coil</keyword>
<name>A0AAU9IZG1_9CILI</name>
<organism evidence="3 4">
    <name type="scientific">Blepharisma stoltei</name>
    <dbReference type="NCBI Taxonomy" id="1481888"/>
    <lineage>
        <taxon>Eukaryota</taxon>
        <taxon>Sar</taxon>
        <taxon>Alveolata</taxon>
        <taxon>Ciliophora</taxon>
        <taxon>Postciliodesmatophora</taxon>
        <taxon>Heterotrichea</taxon>
        <taxon>Heterotrichida</taxon>
        <taxon>Blepharismidae</taxon>
        <taxon>Blepharisma</taxon>
    </lineage>
</organism>
<gene>
    <name evidence="3" type="ORF">BSTOLATCC_MIC22346</name>
</gene>
<sequence length="941" mass="109777">MDTSSRSISSSSSIKKFQPVSFIPGKVFLTEAKQEIAIPQGLDENPLYEQMLVKQMRSEKIITRTGLHKPDESSDKKVWKENYSKQSLELEKIKAFERQKQINERYDQEMRRQEENRAKQEAFYKRKYLQYLKKITFEPNDPKYLKSPFQPGFYFYEALLTNPKYPCSLLHINIPHTFYISESRTYWITTNEESGRVQSLQDYNKFEVHNSLQRYKDEQLGVIAIFRHPVSATNMEANPLNSLEFSDKILKGSLPSGTMVQRYIKSHSDRPCTIRLFYNNKNKENRASYAYCITSSQRAMEKFSQTKICVCSQIVDGIDIYPMHGEAILGLESYAKEIVEFLQNAYTVRIIDIVLDFIKDKDGKCWFIGCKGFNLDENALKCREIRIENEKIKSPAVIRDELEEIREQRLSSMHCKLCLLPFKLFELEHVLPYKMLLLYKRHTRKSGRKSLQLSHIRPLAIDFLSHWVRVCNICHMLVLQEYELMETEIKLAKKLNISIKPEDLTRKPTYKHPPFLPSVAMQWRVLIYLKNIDYINFKSWREHNLYLNFNIFEKSHIIKLPQSPYKNNKIRLRRTRLFYFFTQDAAHCKNLCNSEIMKLTMIENKTKIISAGESNPFKLFSCEMEDKESITQLWEVPLFLNQIHFMNLKFVVGLAKDHSLNPRKLPVNINKYKTIYMPDDTYFSCEPLPIGWMELFNEKYKEDITSQLLSSSEEIEDVYSPELNEDLIYSSPMISGKILHVNVDLDPRKKPKNNFSIESFERRNFSPSKKILSPSTSKSQITDLTSTRIRSAKHTKASLNSASTSLTTSAMLLKKPSKSLVSPTYVPNRTSIVSPESTNCGHSKNASVDEIYSCKQDVTDPSSRIENLLNTVSVYLTRRGYNDKSEAATSPQCSPKHEKEQSEDKSQKKIIKRKVYRDQSNNSYNGKVTSRLNRLLEVYLA</sequence>
<dbReference type="Proteomes" id="UP001162131">
    <property type="component" value="Unassembled WGS sequence"/>
</dbReference>
<comment type="caution">
    <text evidence="3">The sequence shown here is derived from an EMBL/GenBank/DDBJ whole genome shotgun (WGS) entry which is preliminary data.</text>
</comment>
<reference evidence="3" key="1">
    <citation type="submission" date="2021-09" db="EMBL/GenBank/DDBJ databases">
        <authorList>
            <consortium name="AG Swart"/>
            <person name="Singh M."/>
            <person name="Singh A."/>
            <person name="Seah K."/>
            <person name="Emmerich C."/>
        </authorList>
    </citation>
    <scope>NUCLEOTIDE SEQUENCE</scope>
    <source>
        <strain evidence="3">ATCC30299</strain>
    </source>
</reference>
<keyword evidence="4" id="KW-1185">Reference proteome</keyword>
<dbReference type="EMBL" id="CAJZBQ010000021">
    <property type="protein sequence ID" value="CAG9318993.1"/>
    <property type="molecule type" value="Genomic_DNA"/>
</dbReference>
<evidence type="ECO:0000313" key="3">
    <source>
        <dbReference type="EMBL" id="CAG9318993.1"/>
    </source>
</evidence>
<proteinExistence type="predicted"/>
<evidence type="ECO:0000313" key="4">
    <source>
        <dbReference type="Proteomes" id="UP001162131"/>
    </source>
</evidence>
<evidence type="ECO:0000256" key="2">
    <source>
        <dbReference type="SAM" id="MobiDB-lite"/>
    </source>
</evidence>
<protein>
    <submittedName>
        <fullName evidence="3">Uncharacterized protein</fullName>
    </submittedName>
</protein>
<accession>A0AAU9IZG1</accession>
<feature type="region of interest" description="Disordered" evidence="2">
    <location>
        <begin position="883"/>
        <end position="909"/>
    </location>
</feature>
<feature type="coiled-coil region" evidence="1">
    <location>
        <begin position="96"/>
        <end position="123"/>
    </location>
</feature>
<evidence type="ECO:0000256" key="1">
    <source>
        <dbReference type="SAM" id="Coils"/>
    </source>
</evidence>